<dbReference type="Pfam" id="PF03309">
    <property type="entry name" value="Pan_kinase"/>
    <property type="match status" value="1"/>
</dbReference>
<dbReference type="GO" id="GO:0015937">
    <property type="term" value="P:coenzyme A biosynthetic process"/>
    <property type="evidence" value="ECO:0007669"/>
    <property type="project" value="UniProtKB-UniRule"/>
</dbReference>
<keyword evidence="11 16" id="KW-0067">ATP-binding</keyword>
<evidence type="ECO:0000256" key="10">
    <source>
        <dbReference type="ARBA" id="ARBA00022777"/>
    </source>
</evidence>
<evidence type="ECO:0000256" key="1">
    <source>
        <dbReference type="ARBA" id="ARBA00001206"/>
    </source>
</evidence>
<evidence type="ECO:0000256" key="12">
    <source>
        <dbReference type="ARBA" id="ARBA00022958"/>
    </source>
</evidence>
<dbReference type="GO" id="GO:0005524">
    <property type="term" value="F:ATP binding"/>
    <property type="evidence" value="ECO:0007669"/>
    <property type="project" value="UniProtKB-UniRule"/>
</dbReference>
<dbReference type="PANTHER" id="PTHR34265:SF1">
    <property type="entry name" value="TYPE III PANTOTHENATE KINASE"/>
    <property type="match status" value="1"/>
</dbReference>
<reference evidence="17 18" key="1">
    <citation type="journal article" date="2016" name="Antonie Van Leeuwenhoek">
        <title>Denitratimonas tolerans gen. nov., sp. nov., a denitrifying bacterium isolated from a bioreactor for tannery wastewater treatment.</title>
        <authorList>
            <person name="Han S.I."/>
            <person name="Kim J.O."/>
            <person name="Lee Y.R."/>
            <person name="Ekpeghere K.I."/>
            <person name="Koh S.C."/>
            <person name="Whang K.S."/>
        </authorList>
    </citation>
    <scope>NUCLEOTIDE SEQUENCE [LARGE SCALE GENOMIC DNA]</scope>
    <source>
        <strain evidence="17 18">KACC 17565</strain>
    </source>
</reference>
<dbReference type="InterPro" id="IPR004619">
    <property type="entry name" value="Type_III_PanK"/>
</dbReference>
<evidence type="ECO:0000256" key="2">
    <source>
        <dbReference type="ARBA" id="ARBA00001958"/>
    </source>
</evidence>
<dbReference type="RefSeq" id="WP_337333864.1">
    <property type="nucleotide sequence ID" value="NZ_JBBDHC010000001.1"/>
</dbReference>
<name>A0AAW9R1S7_9GAMM</name>
<dbReference type="Proteomes" id="UP001364472">
    <property type="component" value="Unassembled WGS sequence"/>
</dbReference>
<keyword evidence="7 16" id="KW-0963">Cytoplasm</keyword>
<comment type="cofactor">
    <cofactor evidence="16">
        <name>NH4(+)</name>
        <dbReference type="ChEBI" id="CHEBI:28938"/>
    </cofactor>
    <cofactor evidence="16">
        <name>K(+)</name>
        <dbReference type="ChEBI" id="CHEBI:29103"/>
    </cofactor>
    <text evidence="16">A monovalent cation. Ammonium or potassium.</text>
</comment>
<feature type="binding site" evidence="16">
    <location>
        <begin position="101"/>
        <end position="104"/>
    </location>
    <ligand>
        <name>substrate</name>
    </ligand>
</feature>
<keyword evidence="13 16" id="KW-0173">Coenzyme A biosynthesis</keyword>
<dbReference type="GO" id="GO:0005737">
    <property type="term" value="C:cytoplasm"/>
    <property type="evidence" value="ECO:0007669"/>
    <property type="project" value="UniProtKB-SubCell"/>
</dbReference>
<comment type="function">
    <text evidence="16">Catalyzes the phosphorylation of pantothenate (Pan), the first step in CoA biosynthesis.</text>
</comment>
<evidence type="ECO:0000313" key="18">
    <source>
        <dbReference type="Proteomes" id="UP001364472"/>
    </source>
</evidence>
<comment type="similarity">
    <text evidence="14 16">Belongs to the type III pantothenate kinase family.</text>
</comment>
<comment type="subunit">
    <text evidence="5 16">Homodimer.</text>
</comment>
<evidence type="ECO:0000256" key="13">
    <source>
        <dbReference type="ARBA" id="ARBA00022993"/>
    </source>
</evidence>
<comment type="catalytic activity">
    <reaction evidence="1 16">
        <text>(R)-pantothenate + ATP = (R)-4'-phosphopantothenate + ADP + H(+)</text>
        <dbReference type="Rhea" id="RHEA:16373"/>
        <dbReference type="ChEBI" id="CHEBI:10986"/>
        <dbReference type="ChEBI" id="CHEBI:15378"/>
        <dbReference type="ChEBI" id="CHEBI:29032"/>
        <dbReference type="ChEBI" id="CHEBI:30616"/>
        <dbReference type="ChEBI" id="CHEBI:456216"/>
        <dbReference type="EC" id="2.7.1.33"/>
    </reaction>
</comment>
<comment type="subcellular location">
    <subcellularLocation>
        <location evidence="3 16">Cytoplasm</location>
    </subcellularLocation>
</comment>
<evidence type="ECO:0000256" key="9">
    <source>
        <dbReference type="ARBA" id="ARBA00022741"/>
    </source>
</evidence>
<keyword evidence="10 16" id="KW-0418">Kinase</keyword>
<dbReference type="EMBL" id="JBBDHC010000001">
    <property type="protein sequence ID" value="MEJ1248148.1"/>
    <property type="molecule type" value="Genomic_DNA"/>
</dbReference>
<evidence type="ECO:0000256" key="4">
    <source>
        <dbReference type="ARBA" id="ARBA00005225"/>
    </source>
</evidence>
<evidence type="ECO:0000256" key="16">
    <source>
        <dbReference type="HAMAP-Rule" id="MF_01274"/>
    </source>
</evidence>
<feature type="active site" description="Proton acceptor" evidence="16">
    <location>
        <position position="103"/>
    </location>
</feature>
<feature type="binding site" evidence="16">
    <location>
        <begin position="6"/>
        <end position="13"/>
    </location>
    <ligand>
        <name>ATP</name>
        <dbReference type="ChEBI" id="CHEBI:30616"/>
    </ligand>
</feature>
<dbReference type="NCBIfam" id="TIGR00671">
    <property type="entry name" value="baf"/>
    <property type="match status" value="1"/>
</dbReference>
<keyword evidence="12 16" id="KW-0630">Potassium</keyword>
<evidence type="ECO:0000256" key="11">
    <source>
        <dbReference type="ARBA" id="ARBA00022840"/>
    </source>
</evidence>
<dbReference type="AlphaFoldDB" id="A0AAW9R1S7"/>
<dbReference type="Gene3D" id="3.30.420.40">
    <property type="match status" value="2"/>
</dbReference>
<dbReference type="CDD" id="cd24015">
    <property type="entry name" value="ASKHA_NBD_PanK-III"/>
    <property type="match status" value="1"/>
</dbReference>
<keyword evidence="9 16" id="KW-0547">Nucleotide-binding</keyword>
<evidence type="ECO:0000256" key="15">
    <source>
        <dbReference type="ARBA" id="ARBA00040883"/>
    </source>
</evidence>
<sequence>MRLLADLGNTRLKCALADGRKLVATWAGSHAQAGFLDDLQGWLAGEAAMIGETWLASVAREEVTAAVAARLESIGPSPRRARVSAQALGVTVGYERVDELGVDRWLALLAARARGLGPCIVASVGSALTIDALLADGRHLGGLIAPTPDAMREALYARAPALPRARGEIAAFATGTASGIESGCLLASIALIERSAARLADHAGARVARVLSGGGAQPLRPWLDEHRFLPDLVLEGLALWAQATLLPGD</sequence>
<evidence type="ECO:0000256" key="8">
    <source>
        <dbReference type="ARBA" id="ARBA00022679"/>
    </source>
</evidence>
<dbReference type="GO" id="GO:0004594">
    <property type="term" value="F:pantothenate kinase activity"/>
    <property type="evidence" value="ECO:0007669"/>
    <property type="project" value="UniProtKB-UniRule"/>
</dbReference>
<evidence type="ECO:0000256" key="14">
    <source>
        <dbReference type="ARBA" id="ARBA00038036"/>
    </source>
</evidence>
<gene>
    <name evidence="16" type="primary">coaX</name>
    <name evidence="17" type="ORF">WB794_00430</name>
</gene>
<comment type="caution">
    <text evidence="17">The sequence shown here is derived from an EMBL/GenBank/DDBJ whole genome shotgun (WGS) entry which is preliminary data.</text>
</comment>
<dbReference type="SUPFAM" id="SSF53067">
    <property type="entry name" value="Actin-like ATPase domain"/>
    <property type="match status" value="2"/>
</dbReference>
<evidence type="ECO:0000256" key="5">
    <source>
        <dbReference type="ARBA" id="ARBA00011738"/>
    </source>
</evidence>
<dbReference type="EC" id="2.7.1.33" evidence="6 16"/>
<evidence type="ECO:0000313" key="17">
    <source>
        <dbReference type="EMBL" id="MEJ1248148.1"/>
    </source>
</evidence>
<comment type="pathway">
    <text evidence="4 16">Cofactor biosynthesis; coenzyme A biosynthesis; CoA from (R)-pantothenate: step 1/5.</text>
</comment>
<evidence type="ECO:0000256" key="3">
    <source>
        <dbReference type="ARBA" id="ARBA00004496"/>
    </source>
</evidence>
<feature type="binding site" evidence="16">
    <location>
        <position position="126"/>
    </location>
    <ligand>
        <name>ATP</name>
        <dbReference type="ChEBI" id="CHEBI:30616"/>
    </ligand>
</feature>
<feature type="binding site" evidence="16">
    <location>
        <position position="176"/>
    </location>
    <ligand>
        <name>substrate</name>
    </ligand>
</feature>
<feature type="binding site" evidence="16">
    <location>
        <position position="94"/>
    </location>
    <ligand>
        <name>substrate</name>
    </ligand>
</feature>
<dbReference type="HAMAP" id="MF_01274">
    <property type="entry name" value="Pantothen_kinase_3"/>
    <property type="match status" value="1"/>
</dbReference>
<comment type="caution">
    <text evidence="16">Lacks conserved residue(s) required for the propagation of feature annotation.</text>
</comment>
<keyword evidence="8 16" id="KW-0808">Transferase</keyword>
<comment type="cofactor">
    <cofactor evidence="2">
        <name>K(+)</name>
        <dbReference type="ChEBI" id="CHEBI:29103"/>
    </cofactor>
</comment>
<evidence type="ECO:0000256" key="6">
    <source>
        <dbReference type="ARBA" id="ARBA00012102"/>
    </source>
</evidence>
<accession>A0AAW9R1S7</accession>
<keyword evidence="18" id="KW-1185">Reference proteome</keyword>
<dbReference type="InterPro" id="IPR043129">
    <property type="entry name" value="ATPase_NBD"/>
</dbReference>
<proteinExistence type="inferred from homology"/>
<dbReference type="PANTHER" id="PTHR34265">
    <property type="entry name" value="TYPE III PANTOTHENATE KINASE"/>
    <property type="match status" value="1"/>
</dbReference>
<organism evidence="17 18">
    <name type="scientific">Denitratimonas tolerans</name>
    <dbReference type="NCBI Taxonomy" id="1338420"/>
    <lineage>
        <taxon>Bacteria</taxon>
        <taxon>Pseudomonadati</taxon>
        <taxon>Pseudomonadota</taxon>
        <taxon>Gammaproteobacteria</taxon>
        <taxon>Lysobacterales</taxon>
        <taxon>Lysobacteraceae</taxon>
        <taxon>Denitratimonas</taxon>
    </lineage>
</organism>
<protein>
    <recommendedName>
        <fullName evidence="15 16">Type III pantothenate kinase</fullName>
        <ecNumber evidence="6 16">2.7.1.33</ecNumber>
    </recommendedName>
    <alternativeName>
        <fullName evidence="16">PanK-III</fullName>
    </alternativeName>
    <alternativeName>
        <fullName evidence="16">Pantothenic acid kinase</fullName>
    </alternativeName>
</protein>
<evidence type="ECO:0000256" key="7">
    <source>
        <dbReference type="ARBA" id="ARBA00022490"/>
    </source>
</evidence>